<organism evidence="2 3">
    <name type="scientific">Acinetobacter johnsonii SH046</name>
    <dbReference type="NCBI Taxonomy" id="575586"/>
    <lineage>
        <taxon>Bacteria</taxon>
        <taxon>Pseudomonadati</taxon>
        <taxon>Pseudomonadota</taxon>
        <taxon>Gammaproteobacteria</taxon>
        <taxon>Moraxellales</taxon>
        <taxon>Moraxellaceae</taxon>
        <taxon>Acinetobacter</taxon>
    </lineage>
</organism>
<protein>
    <submittedName>
        <fullName evidence="2">Uncharacterized protein</fullName>
    </submittedName>
</protein>
<accession>D0SCN1</accession>
<evidence type="ECO:0000256" key="1">
    <source>
        <dbReference type="SAM" id="Phobius"/>
    </source>
</evidence>
<dbReference type="EMBL" id="GG704965">
    <property type="protein sequence ID" value="EEY96913.1"/>
    <property type="molecule type" value="Genomic_DNA"/>
</dbReference>
<sequence>MEMLSLHFNKQVFINALKANKNMVTYLSTTIALMVIMIMHGLIQGNLKAEYFAYAIVVSFAFYLWAVVDQKFRKATQSID</sequence>
<keyword evidence="1" id="KW-0472">Membrane</keyword>
<evidence type="ECO:0000313" key="3">
    <source>
        <dbReference type="Proteomes" id="UP000012047"/>
    </source>
</evidence>
<feature type="transmembrane region" description="Helical" evidence="1">
    <location>
        <begin position="51"/>
        <end position="68"/>
    </location>
</feature>
<dbReference type="eggNOG" id="ENOG5032A6I">
    <property type="taxonomic scope" value="Bacteria"/>
</dbReference>
<keyword evidence="1" id="KW-0812">Transmembrane</keyword>
<dbReference type="HOGENOM" id="CLU_182735_0_0_6"/>
<dbReference type="AlphaFoldDB" id="D0SCN1"/>
<feature type="transmembrane region" description="Helical" evidence="1">
    <location>
        <begin position="24"/>
        <end position="45"/>
    </location>
</feature>
<proteinExistence type="predicted"/>
<evidence type="ECO:0000313" key="2">
    <source>
        <dbReference type="EMBL" id="EEY96913.1"/>
    </source>
</evidence>
<gene>
    <name evidence="2" type="ORF">HMPREF0016_01604</name>
</gene>
<name>D0SCN1_ACIJO</name>
<dbReference type="Proteomes" id="UP000012047">
    <property type="component" value="Unassembled WGS sequence"/>
</dbReference>
<keyword evidence="1" id="KW-1133">Transmembrane helix</keyword>
<reference evidence="3" key="1">
    <citation type="journal article" date="2012" name="PLoS ONE">
        <title>The success of Acinetobacter species; genetic, metabolic and virulence attributes.</title>
        <authorList>
            <person name="Peleg A.Y."/>
            <person name="de Breij A."/>
            <person name="Adams M.D."/>
            <person name="Cerqueira G.M."/>
            <person name="Mocali S."/>
            <person name="Galardini M."/>
            <person name="Nibbering P.H."/>
            <person name="Earl A.M."/>
            <person name="Ward D.V."/>
            <person name="Paterson D.L."/>
            <person name="Seifert H."/>
            <person name="Dijkshoorn L."/>
        </authorList>
    </citation>
    <scope>NUCLEOTIDE SEQUENCE [LARGE SCALE GENOMIC DNA]</scope>
    <source>
        <strain evidence="3">SH046</strain>
    </source>
</reference>